<organism evidence="5 6">
    <name type="scientific">Winmispira thermophila (strain ATCC 49972 / DSM 6192 / RI 19.B1)</name>
    <name type="common">Spirochaeta thermophila</name>
    <dbReference type="NCBI Taxonomy" id="665571"/>
    <lineage>
        <taxon>Bacteria</taxon>
        <taxon>Pseudomonadati</taxon>
        <taxon>Spirochaetota</taxon>
        <taxon>Spirochaetia</taxon>
        <taxon>Winmispirales</taxon>
        <taxon>Winmispiraceae</taxon>
        <taxon>Winmispira</taxon>
    </lineage>
</organism>
<dbReference type="SUPFAM" id="SSF55785">
    <property type="entry name" value="PYP-like sensor domain (PAS domain)"/>
    <property type="match status" value="1"/>
</dbReference>
<dbReference type="AlphaFoldDB" id="E0RPM7"/>
<dbReference type="SMART" id="SM00267">
    <property type="entry name" value="GGDEF"/>
    <property type="match status" value="1"/>
</dbReference>
<dbReference type="PANTHER" id="PTHR45138">
    <property type="entry name" value="REGULATORY COMPONENTS OF SENSORY TRANSDUCTION SYSTEM"/>
    <property type="match status" value="1"/>
</dbReference>
<dbReference type="CDD" id="cd00130">
    <property type="entry name" value="PAS"/>
    <property type="match status" value="1"/>
</dbReference>
<protein>
    <recommendedName>
        <fullName evidence="1">diguanylate cyclase</fullName>
        <ecNumber evidence="1">2.7.7.65</ecNumber>
    </recommendedName>
</protein>
<evidence type="ECO:0000256" key="2">
    <source>
        <dbReference type="ARBA" id="ARBA00034247"/>
    </source>
</evidence>
<dbReference type="SMART" id="SM00091">
    <property type="entry name" value="PAS"/>
    <property type="match status" value="1"/>
</dbReference>
<dbReference type="FunFam" id="3.30.70.270:FF:000001">
    <property type="entry name" value="Diguanylate cyclase domain protein"/>
    <property type="match status" value="1"/>
</dbReference>
<dbReference type="PaxDb" id="665571-STHERM_c03690"/>
<dbReference type="PANTHER" id="PTHR45138:SF9">
    <property type="entry name" value="DIGUANYLATE CYCLASE DGCM-RELATED"/>
    <property type="match status" value="1"/>
</dbReference>
<dbReference type="GO" id="GO:0052621">
    <property type="term" value="F:diguanylate cyclase activity"/>
    <property type="evidence" value="ECO:0007669"/>
    <property type="project" value="UniProtKB-EC"/>
</dbReference>
<name>E0RPM7_WINT6</name>
<sequence>MSREETRDTTILHLPAELFNAVSVGLLILTEEWKVRAWNHRMQEFTGIEEERVVGRDLREFLPEFKKEKYQVLLSIVFTDGAPVILSPQLHRKLYVPAPIYPEAPLQERFFFTTIAPASLEGLPCAVFTVQDVTDLVKRIQLYKEMKDRALVEIERRKRVEEQLLAINKKLERSARTDPLTGLGNRREMEERLDAEIGRALRTGSPFSIIMADIDNFKTFNDTYGHDCGDYILVKLAQLFKQSLRRQDSISRWGGEEFLILLPDTRKEGALVVAEKLRNRVGETPFLFAGKEHNVTLTFGVSTFDETSHTVYEYIKRADQALLVGKASGKNCVRFL</sequence>
<proteinExistence type="predicted"/>
<evidence type="ECO:0000259" key="3">
    <source>
        <dbReference type="PROSITE" id="PS50112"/>
    </source>
</evidence>
<dbReference type="PROSITE" id="PS50112">
    <property type="entry name" value="PAS"/>
    <property type="match status" value="1"/>
</dbReference>
<dbReference type="InterPro" id="IPR050469">
    <property type="entry name" value="Diguanylate_Cyclase"/>
</dbReference>
<dbReference type="Pfam" id="PF00990">
    <property type="entry name" value="GGDEF"/>
    <property type="match status" value="1"/>
</dbReference>
<evidence type="ECO:0000313" key="5">
    <source>
        <dbReference type="EMBL" id="ADN01341.1"/>
    </source>
</evidence>
<dbReference type="InterPro" id="IPR035965">
    <property type="entry name" value="PAS-like_dom_sf"/>
</dbReference>
<feature type="domain" description="PAS" evidence="3">
    <location>
        <begin position="17"/>
        <end position="81"/>
    </location>
</feature>
<dbReference type="InterPro" id="IPR000160">
    <property type="entry name" value="GGDEF_dom"/>
</dbReference>
<dbReference type="InterPro" id="IPR013656">
    <property type="entry name" value="PAS_4"/>
</dbReference>
<evidence type="ECO:0000313" key="6">
    <source>
        <dbReference type="Proteomes" id="UP000001296"/>
    </source>
</evidence>
<dbReference type="Proteomes" id="UP000001296">
    <property type="component" value="Chromosome"/>
</dbReference>
<accession>E0RPM7</accession>
<dbReference type="HOGENOM" id="CLU_000445_11_4_12"/>
<dbReference type="PROSITE" id="PS50887">
    <property type="entry name" value="GGDEF"/>
    <property type="match status" value="1"/>
</dbReference>
<comment type="catalytic activity">
    <reaction evidence="2">
        <text>2 GTP = 3',3'-c-di-GMP + 2 diphosphate</text>
        <dbReference type="Rhea" id="RHEA:24898"/>
        <dbReference type="ChEBI" id="CHEBI:33019"/>
        <dbReference type="ChEBI" id="CHEBI:37565"/>
        <dbReference type="ChEBI" id="CHEBI:58805"/>
        <dbReference type="EC" id="2.7.7.65"/>
    </reaction>
</comment>
<dbReference type="RefSeq" id="WP_013313182.1">
    <property type="nucleotide sequence ID" value="NC_014484.1"/>
</dbReference>
<dbReference type="InterPro" id="IPR029787">
    <property type="entry name" value="Nucleotide_cyclase"/>
</dbReference>
<dbReference type="EMBL" id="CP001698">
    <property type="protein sequence ID" value="ADN01341.1"/>
    <property type="molecule type" value="Genomic_DNA"/>
</dbReference>
<dbReference type="Gene3D" id="3.30.450.20">
    <property type="entry name" value="PAS domain"/>
    <property type="match status" value="1"/>
</dbReference>
<feature type="domain" description="GGDEF" evidence="4">
    <location>
        <begin position="205"/>
        <end position="336"/>
    </location>
</feature>
<dbReference type="EC" id="2.7.7.65" evidence="1"/>
<gene>
    <name evidence="5" type="ordered locus">STHERM_c03690</name>
</gene>
<dbReference type="InterPro" id="IPR043128">
    <property type="entry name" value="Rev_trsase/Diguanyl_cyclase"/>
</dbReference>
<dbReference type="Gene3D" id="3.30.70.270">
    <property type="match status" value="1"/>
</dbReference>
<evidence type="ECO:0000256" key="1">
    <source>
        <dbReference type="ARBA" id="ARBA00012528"/>
    </source>
</evidence>
<dbReference type="NCBIfam" id="TIGR00254">
    <property type="entry name" value="GGDEF"/>
    <property type="match status" value="1"/>
</dbReference>
<dbReference type="KEGG" id="sta:STHERM_c03690"/>
<dbReference type="Pfam" id="PF08448">
    <property type="entry name" value="PAS_4"/>
    <property type="match status" value="1"/>
</dbReference>
<dbReference type="InterPro" id="IPR000014">
    <property type="entry name" value="PAS"/>
</dbReference>
<dbReference type="eggNOG" id="COG3706">
    <property type="taxonomic scope" value="Bacteria"/>
</dbReference>
<evidence type="ECO:0000259" key="4">
    <source>
        <dbReference type="PROSITE" id="PS50887"/>
    </source>
</evidence>
<dbReference type="SUPFAM" id="SSF55073">
    <property type="entry name" value="Nucleotide cyclase"/>
    <property type="match status" value="1"/>
</dbReference>
<reference key="1">
    <citation type="submission" date="2009-08" db="EMBL/GenBank/DDBJ databases">
        <title>The genome sequence of Spirochaeta thermophila DSM6192.</title>
        <authorList>
            <person name="Angelov A."/>
            <person name="Mientus M."/>
            <person name="Wittenberg S."/>
            <person name="Lehmann R."/>
            <person name="Liesegang H."/>
            <person name="Daniel R."/>
            <person name="Liebl W."/>
        </authorList>
    </citation>
    <scope>NUCLEOTIDE SEQUENCE</scope>
    <source>
        <strain>DSM 6192</strain>
    </source>
</reference>
<dbReference type="CDD" id="cd01949">
    <property type="entry name" value="GGDEF"/>
    <property type="match status" value="1"/>
</dbReference>
<reference evidence="5 6" key="2">
    <citation type="journal article" date="2010" name="J. Bacteriol.">
        <title>Genome sequence of the polysaccharide-degrading, thermophilic anaerobe Spirochaeta thermophila DSM 6192.</title>
        <authorList>
            <person name="Angelov A."/>
            <person name="Liebl S."/>
            <person name="Ballschmiter M."/>
            <person name="Bomeke M."/>
            <person name="Lehmann R."/>
            <person name="Liesegang H."/>
            <person name="Daniel R."/>
            <person name="Liebl W."/>
        </authorList>
    </citation>
    <scope>NUCLEOTIDE SEQUENCE [LARGE SCALE GENOMIC DNA]</scope>
    <source>
        <strain evidence="6">ATCC 49972 / DSM 6192 / RI 19.B1</strain>
    </source>
</reference>